<dbReference type="EMBL" id="JBEDUW010000269">
    <property type="protein sequence ID" value="KAK9901941.1"/>
    <property type="molecule type" value="Genomic_DNA"/>
</dbReference>
<evidence type="ECO:0000313" key="5">
    <source>
        <dbReference type="Proteomes" id="UP001457282"/>
    </source>
</evidence>
<protein>
    <recommendedName>
        <fullName evidence="3">Initiation factor eIF2 gamma C-terminal domain-containing protein</fullName>
    </recommendedName>
</protein>
<reference evidence="4 5" key="1">
    <citation type="journal article" date="2023" name="G3 (Bethesda)">
        <title>A chromosome-length genome assembly and annotation of blackberry (Rubus argutus, cv. 'Hillquist').</title>
        <authorList>
            <person name="Bruna T."/>
            <person name="Aryal R."/>
            <person name="Dudchenko O."/>
            <person name="Sargent D.J."/>
            <person name="Mead D."/>
            <person name="Buti M."/>
            <person name="Cavallini A."/>
            <person name="Hytonen T."/>
            <person name="Andres J."/>
            <person name="Pham M."/>
            <person name="Weisz D."/>
            <person name="Mascagni F."/>
            <person name="Usai G."/>
            <person name="Natali L."/>
            <person name="Bassil N."/>
            <person name="Fernandez G.E."/>
            <person name="Lomsadze A."/>
            <person name="Armour M."/>
            <person name="Olukolu B."/>
            <person name="Poorten T."/>
            <person name="Britton C."/>
            <person name="Davik J."/>
            <person name="Ashrafi H."/>
            <person name="Aiden E.L."/>
            <person name="Borodovsky M."/>
            <person name="Worthington M."/>
        </authorList>
    </citation>
    <scope>NUCLEOTIDE SEQUENCE [LARGE SCALE GENOMIC DNA]</scope>
    <source>
        <strain evidence="4">PI 553951</strain>
    </source>
</reference>
<dbReference type="AlphaFoldDB" id="A0AAW1VEN0"/>
<dbReference type="GO" id="GO:0005525">
    <property type="term" value="F:GTP binding"/>
    <property type="evidence" value="ECO:0007669"/>
    <property type="project" value="UniProtKB-KW"/>
</dbReference>
<keyword evidence="2" id="KW-0342">GTP-binding</keyword>
<evidence type="ECO:0000256" key="2">
    <source>
        <dbReference type="ARBA" id="ARBA00023134"/>
    </source>
</evidence>
<name>A0AAW1VEN0_RUBAR</name>
<dbReference type="InterPro" id="IPR009001">
    <property type="entry name" value="Transl_elong_EF1A/Init_IF2_C"/>
</dbReference>
<keyword evidence="5" id="KW-1185">Reference proteome</keyword>
<dbReference type="InterPro" id="IPR015256">
    <property type="entry name" value="eIF2g_C"/>
</dbReference>
<accession>A0AAW1VEN0</accession>
<dbReference type="SUPFAM" id="SSF50465">
    <property type="entry name" value="EF-Tu/eEF-1alpha/eIF2-gamma C-terminal domain"/>
    <property type="match status" value="1"/>
</dbReference>
<evidence type="ECO:0000256" key="1">
    <source>
        <dbReference type="ARBA" id="ARBA00022741"/>
    </source>
</evidence>
<gene>
    <name evidence="4" type="ORF">M0R45_001812</name>
</gene>
<dbReference type="Proteomes" id="UP001457282">
    <property type="component" value="Unassembled WGS sequence"/>
</dbReference>
<organism evidence="4 5">
    <name type="scientific">Rubus argutus</name>
    <name type="common">Southern blackberry</name>
    <dbReference type="NCBI Taxonomy" id="59490"/>
    <lineage>
        <taxon>Eukaryota</taxon>
        <taxon>Viridiplantae</taxon>
        <taxon>Streptophyta</taxon>
        <taxon>Embryophyta</taxon>
        <taxon>Tracheophyta</taxon>
        <taxon>Spermatophyta</taxon>
        <taxon>Magnoliopsida</taxon>
        <taxon>eudicotyledons</taxon>
        <taxon>Gunneridae</taxon>
        <taxon>Pentapetalae</taxon>
        <taxon>rosids</taxon>
        <taxon>fabids</taxon>
        <taxon>Rosales</taxon>
        <taxon>Rosaceae</taxon>
        <taxon>Rosoideae</taxon>
        <taxon>Rosoideae incertae sedis</taxon>
        <taxon>Rubus</taxon>
    </lineage>
</organism>
<feature type="domain" description="Initiation factor eIF2 gamma C-terminal" evidence="3">
    <location>
        <begin position="2"/>
        <end position="53"/>
    </location>
</feature>
<sequence length="79" mass="8735">MATGAKVVAVKDNNKDKLQLTNDAVCTNVGDTISISRRNEEHKPWRLIAWGEIMGGRTLDIEPCPILAADSTIQYPVRQ</sequence>
<evidence type="ECO:0000313" key="4">
    <source>
        <dbReference type="EMBL" id="KAK9901941.1"/>
    </source>
</evidence>
<dbReference type="Pfam" id="PF09173">
    <property type="entry name" value="eIF2_C"/>
    <property type="match status" value="1"/>
</dbReference>
<proteinExistence type="predicted"/>
<evidence type="ECO:0000259" key="3">
    <source>
        <dbReference type="Pfam" id="PF09173"/>
    </source>
</evidence>
<comment type="caution">
    <text evidence="4">The sequence shown here is derived from an EMBL/GenBank/DDBJ whole genome shotgun (WGS) entry which is preliminary data.</text>
</comment>
<dbReference type="Gene3D" id="2.40.30.10">
    <property type="entry name" value="Translation factors"/>
    <property type="match status" value="1"/>
</dbReference>
<keyword evidence="1" id="KW-0547">Nucleotide-binding</keyword>